<name>A0A8H3WEP2_9PEZI</name>
<dbReference type="AlphaFoldDB" id="A0A8H3WEP2"/>
<sequence length="554" mass="62342">MTHDVDVLVIGAGMSGIGLAIQLIRQHNTRSFELIEKSESVAGTWWVNSYPGCGCDVPSHFYSYSFELNPNWSQKFALQPEIYRYFTDVADKYDIPKHVRFRQVVESAKWDSPSGTWIVTIRDLQSSQIRQRRCKILVSAVGALSIPKKCDIPGASTFQGRMFHTAEWDHSFDWKGREIVVIGNGCSATQVVPAISEGDEAAKKVTQFSRQSHWLAERQNPKYSNLFKWTMKWVPFAMRAYRAMLYWEKEKGFQGFDTASGAEMRRGWSEEAATYIRANSPAKYRDFLVPKTEIGCKRRVNDTGYLASLHRANVDLIYDDPITEITKDGVYTFSGRHVSADAIVLATGFETQKVLSPMEIYGKDGVSINEHWEIVSDGSPSSYFDTCLSGFPNFFIMMGPNTLSGHLSVIYTTECQINFALRAIAPILKALHSRRSLLPAMGKLTDVMEVTPEAEMRDINETQDKAKGLVWGTGCTSWFIDPKTNRNTIMFPDWQYKFWLRSVFVSWNDLRYTTSAAATKEEQGGRLGLGLLATVLAARLAAVGACRNNATLTA</sequence>
<dbReference type="Gene3D" id="3.50.50.60">
    <property type="entry name" value="FAD/NAD(P)-binding domain"/>
    <property type="match status" value="2"/>
</dbReference>
<comment type="similarity">
    <text evidence="1">Belongs to the FAD-binding monooxygenase family.</text>
</comment>
<dbReference type="InterPro" id="IPR020946">
    <property type="entry name" value="Flavin_mOase-like"/>
</dbReference>
<evidence type="ECO:0000256" key="3">
    <source>
        <dbReference type="ARBA" id="ARBA00022827"/>
    </source>
</evidence>
<accession>A0A8H3WEP2</accession>
<evidence type="ECO:0000313" key="6">
    <source>
        <dbReference type="Proteomes" id="UP000434172"/>
    </source>
</evidence>
<proteinExistence type="inferred from homology"/>
<dbReference type="Pfam" id="PF00743">
    <property type="entry name" value="FMO-like"/>
    <property type="match status" value="1"/>
</dbReference>
<keyword evidence="3" id="KW-0274">FAD</keyword>
<dbReference type="InterPro" id="IPR036188">
    <property type="entry name" value="FAD/NAD-bd_sf"/>
</dbReference>
<dbReference type="PANTHER" id="PTHR42877:SF5">
    <property type="entry name" value="L-ORNITHINE N(5)-MONOOXYGENASE-RELATED"/>
    <property type="match status" value="1"/>
</dbReference>
<dbReference type="PANTHER" id="PTHR42877">
    <property type="entry name" value="L-ORNITHINE N(5)-MONOOXYGENASE-RELATED"/>
    <property type="match status" value="1"/>
</dbReference>
<dbReference type="InterPro" id="IPR051209">
    <property type="entry name" value="FAD-bind_Monooxygenase_sf"/>
</dbReference>
<dbReference type="GO" id="GO:0050660">
    <property type="term" value="F:flavin adenine dinucleotide binding"/>
    <property type="evidence" value="ECO:0007669"/>
    <property type="project" value="InterPro"/>
</dbReference>
<dbReference type="EMBL" id="WOWK01000023">
    <property type="protein sequence ID" value="KAF0327406.1"/>
    <property type="molecule type" value="Genomic_DNA"/>
</dbReference>
<dbReference type="Proteomes" id="UP000434172">
    <property type="component" value="Unassembled WGS sequence"/>
</dbReference>
<dbReference type="GO" id="GO:0050661">
    <property type="term" value="F:NADP binding"/>
    <property type="evidence" value="ECO:0007669"/>
    <property type="project" value="InterPro"/>
</dbReference>
<evidence type="ECO:0008006" key="7">
    <source>
        <dbReference type="Google" id="ProtNLM"/>
    </source>
</evidence>
<gene>
    <name evidence="5" type="ORF">GQ607_005267</name>
</gene>
<comment type="caution">
    <text evidence="5">The sequence shown here is derived from an EMBL/GenBank/DDBJ whole genome shotgun (WGS) entry which is preliminary data.</text>
</comment>
<reference evidence="5 6" key="1">
    <citation type="submission" date="2019-12" db="EMBL/GenBank/DDBJ databases">
        <title>A genome sequence resource for the geographically widespread anthracnose pathogen Colletotrichum asianum.</title>
        <authorList>
            <person name="Meng Y."/>
        </authorList>
    </citation>
    <scope>NUCLEOTIDE SEQUENCE [LARGE SCALE GENOMIC DNA]</scope>
    <source>
        <strain evidence="5 6">ICMP 18580</strain>
    </source>
</reference>
<organism evidence="5 6">
    <name type="scientific">Colletotrichum asianum</name>
    <dbReference type="NCBI Taxonomy" id="702518"/>
    <lineage>
        <taxon>Eukaryota</taxon>
        <taxon>Fungi</taxon>
        <taxon>Dikarya</taxon>
        <taxon>Ascomycota</taxon>
        <taxon>Pezizomycotina</taxon>
        <taxon>Sordariomycetes</taxon>
        <taxon>Hypocreomycetidae</taxon>
        <taxon>Glomerellales</taxon>
        <taxon>Glomerellaceae</taxon>
        <taxon>Colletotrichum</taxon>
        <taxon>Colletotrichum gloeosporioides species complex</taxon>
    </lineage>
</organism>
<protein>
    <recommendedName>
        <fullName evidence="7">Monooxygenase</fullName>
    </recommendedName>
</protein>
<evidence type="ECO:0000256" key="2">
    <source>
        <dbReference type="ARBA" id="ARBA00022630"/>
    </source>
</evidence>
<dbReference type="OrthoDB" id="74360at2759"/>
<keyword evidence="6" id="KW-1185">Reference proteome</keyword>
<keyword evidence="2" id="KW-0285">Flavoprotein</keyword>
<dbReference type="GO" id="GO:0004499">
    <property type="term" value="F:N,N-dimethylaniline monooxygenase activity"/>
    <property type="evidence" value="ECO:0007669"/>
    <property type="project" value="InterPro"/>
</dbReference>
<evidence type="ECO:0000256" key="4">
    <source>
        <dbReference type="ARBA" id="ARBA00023002"/>
    </source>
</evidence>
<evidence type="ECO:0000313" key="5">
    <source>
        <dbReference type="EMBL" id="KAF0327406.1"/>
    </source>
</evidence>
<keyword evidence="4" id="KW-0560">Oxidoreductase</keyword>
<evidence type="ECO:0000256" key="1">
    <source>
        <dbReference type="ARBA" id="ARBA00010139"/>
    </source>
</evidence>
<dbReference type="SUPFAM" id="SSF51905">
    <property type="entry name" value="FAD/NAD(P)-binding domain"/>
    <property type="match status" value="1"/>
</dbReference>